<evidence type="ECO:0000313" key="2">
    <source>
        <dbReference type="Proteomes" id="UP000269374"/>
    </source>
</evidence>
<dbReference type="Proteomes" id="UP000269374">
    <property type="component" value="Chromosome"/>
</dbReference>
<protein>
    <submittedName>
        <fullName evidence="1">SseB family protein</fullName>
    </submittedName>
</protein>
<organism evidence="1 2">
    <name type="scientific">Lactococcus allomyrinae</name>
    <dbReference type="NCBI Taxonomy" id="2419773"/>
    <lineage>
        <taxon>Bacteria</taxon>
        <taxon>Bacillati</taxon>
        <taxon>Bacillota</taxon>
        <taxon>Bacilli</taxon>
        <taxon>Lactobacillales</taxon>
        <taxon>Streptococcaceae</taxon>
        <taxon>Lactococcus</taxon>
    </lineage>
</organism>
<dbReference type="AlphaFoldDB" id="A0A387BF63"/>
<sequence length="250" mass="29032">MNEELEPKLRAAIANKRLIDELDFMVELKKTPVFALKEKLCLNIRENKVLPVFTSKKSATLFQANFEQKVDFDLCMIDNLLQNTNDADTIGFNVRPLHMENRGNQQYWGLDSFRNMQEKYEKLLAEFALNARIDKFERIYFVPAFVDNNNVLAGSERRFAALTAPDERSYVPLFDNFESLLTWYSEPYFQHILNDNSGEILVMTIDDLMNPKTGRNEFSFAVGVTINPLDYDISEFEKTLVSWAQLRGEV</sequence>
<dbReference type="RefSeq" id="WP_120772287.1">
    <property type="nucleotide sequence ID" value="NZ_CP032627.1"/>
</dbReference>
<proteinExistence type="predicted"/>
<evidence type="ECO:0000313" key="1">
    <source>
        <dbReference type="EMBL" id="AYG00904.1"/>
    </source>
</evidence>
<dbReference type="KEGG" id="lact:D7I46_07230"/>
<reference evidence="1 2" key="1">
    <citation type="submission" date="2018-09" db="EMBL/GenBank/DDBJ databases">
        <title>Genome sequencing of strain 1JSPR-7.</title>
        <authorList>
            <person name="Heo J."/>
            <person name="Kim S.-J."/>
            <person name="Kwon S.-W."/>
        </authorList>
    </citation>
    <scope>NUCLEOTIDE SEQUENCE [LARGE SCALE GENOMIC DNA]</scope>
    <source>
        <strain evidence="1 2">1JSPR-7</strain>
    </source>
</reference>
<dbReference type="OrthoDB" id="2241212at2"/>
<keyword evidence="2" id="KW-1185">Reference proteome</keyword>
<accession>A0A387BF63</accession>
<gene>
    <name evidence="1" type="ORF">D7I46_07230</name>
</gene>
<name>A0A387BF63_9LACT</name>
<dbReference type="EMBL" id="CP032627">
    <property type="protein sequence ID" value="AYG00904.1"/>
    <property type="molecule type" value="Genomic_DNA"/>
</dbReference>